<dbReference type="Pfam" id="PF00657">
    <property type="entry name" value="Lipase_GDSL"/>
    <property type="match status" value="1"/>
</dbReference>
<evidence type="ECO:0000256" key="1">
    <source>
        <dbReference type="ARBA" id="ARBA00008668"/>
    </source>
</evidence>
<sequence length="215" mass="23548">MMIKKILVLALALTPLLLVSEALDIHQLKQIATRHNVTCILVFGDSSVDAGNNNRLDTTIKSNFHPYGKDFNNGLPTGRFSDGRLATDFIAEGFGFKNVIPAFLDPKINNEDLLHGVSFASAGSGYDDLTANLSHFIGFETLSEMVEVLFEIVELLPTNIACCRWTFVAVAALECVIKIKTGCRWAFAVVAALEGVIKIMTDQLLELLVHLLVNL</sequence>
<feature type="signal peptide" evidence="2">
    <location>
        <begin position="1"/>
        <end position="22"/>
    </location>
</feature>
<accession>A0AAE0ABM0</accession>
<dbReference type="PANTHER" id="PTHR45642:SF7">
    <property type="entry name" value="GDSL ESTERASE_LIPASE"/>
    <property type="match status" value="1"/>
</dbReference>
<evidence type="ECO:0000313" key="3">
    <source>
        <dbReference type="EMBL" id="KAK3207038.1"/>
    </source>
</evidence>
<protein>
    <recommendedName>
        <fullName evidence="5">GDSL esterase/lipase</fullName>
    </recommendedName>
</protein>
<dbReference type="InterPro" id="IPR050592">
    <property type="entry name" value="GDSL_lipolytic_enzyme"/>
</dbReference>
<dbReference type="InterPro" id="IPR001087">
    <property type="entry name" value="GDSL"/>
</dbReference>
<feature type="chain" id="PRO_5041964935" description="GDSL esterase/lipase" evidence="2">
    <location>
        <begin position="23"/>
        <end position="215"/>
    </location>
</feature>
<dbReference type="PANTHER" id="PTHR45642">
    <property type="entry name" value="GDSL ESTERASE/LIPASE EXL3"/>
    <property type="match status" value="1"/>
</dbReference>
<keyword evidence="2" id="KW-0732">Signal</keyword>
<evidence type="ECO:0000256" key="2">
    <source>
        <dbReference type="SAM" id="SignalP"/>
    </source>
</evidence>
<dbReference type="AlphaFoldDB" id="A0AAE0ABM0"/>
<comment type="similarity">
    <text evidence="1">Belongs to the 'GDSL' lipolytic enzyme family.</text>
</comment>
<name>A0AAE0ABM0_9ROSI</name>
<dbReference type="GO" id="GO:0016788">
    <property type="term" value="F:hydrolase activity, acting on ester bonds"/>
    <property type="evidence" value="ECO:0007669"/>
    <property type="project" value="InterPro"/>
</dbReference>
<gene>
    <name evidence="3" type="ORF">Dsin_021084</name>
</gene>
<organism evidence="3 4">
    <name type="scientific">Dipteronia sinensis</name>
    <dbReference type="NCBI Taxonomy" id="43782"/>
    <lineage>
        <taxon>Eukaryota</taxon>
        <taxon>Viridiplantae</taxon>
        <taxon>Streptophyta</taxon>
        <taxon>Embryophyta</taxon>
        <taxon>Tracheophyta</taxon>
        <taxon>Spermatophyta</taxon>
        <taxon>Magnoliopsida</taxon>
        <taxon>eudicotyledons</taxon>
        <taxon>Gunneridae</taxon>
        <taxon>Pentapetalae</taxon>
        <taxon>rosids</taxon>
        <taxon>malvids</taxon>
        <taxon>Sapindales</taxon>
        <taxon>Sapindaceae</taxon>
        <taxon>Hippocastanoideae</taxon>
        <taxon>Acereae</taxon>
        <taxon>Dipteronia</taxon>
    </lineage>
</organism>
<evidence type="ECO:0008006" key="5">
    <source>
        <dbReference type="Google" id="ProtNLM"/>
    </source>
</evidence>
<dbReference type="InterPro" id="IPR036514">
    <property type="entry name" value="SGNH_hydro_sf"/>
</dbReference>
<dbReference type="Proteomes" id="UP001281410">
    <property type="component" value="Unassembled WGS sequence"/>
</dbReference>
<dbReference type="Gene3D" id="3.40.50.1110">
    <property type="entry name" value="SGNH hydrolase"/>
    <property type="match status" value="1"/>
</dbReference>
<proteinExistence type="inferred from homology"/>
<reference evidence="3" key="1">
    <citation type="journal article" date="2023" name="Plant J.">
        <title>Genome sequences and population genomics provide insights into the demographic history, inbreeding, and mutation load of two 'living fossil' tree species of Dipteronia.</title>
        <authorList>
            <person name="Feng Y."/>
            <person name="Comes H.P."/>
            <person name="Chen J."/>
            <person name="Zhu S."/>
            <person name="Lu R."/>
            <person name="Zhang X."/>
            <person name="Li P."/>
            <person name="Qiu J."/>
            <person name="Olsen K.M."/>
            <person name="Qiu Y."/>
        </authorList>
    </citation>
    <scope>NUCLEOTIDE SEQUENCE</scope>
    <source>
        <strain evidence="3">NBL</strain>
    </source>
</reference>
<comment type="caution">
    <text evidence="3">The sequence shown here is derived from an EMBL/GenBank/DDBJ whole genome shotgun (WGS) entry which is preliminary data.</text>
</comment>
<keyword evidence="4" id="KW-1185">Reference proteome</keyword>
<dbReference type="EMBL" id="JANJYJ010000006">
    <property type="protein sequence ID" value="KAK3207038.1"/>
    <property type="molecule type" value="Genomic_DNA"/>
</dbReference>
<evidence type="ECO:0000313" key="4">
    <source>
        <dbReference type="Proteomes" id="UP001281410"/>
    </source>
</evidence>